<dbReference type="InterPro" id="IPR037171">
    <property type="entry name" value="NagB/RpiA_transferase-like"/>
</dbReference>
<dbReference type="OrthoDB" id="10254737at2759"/>
<feature type="compositionally biased region" description="Basic and acidic residues" evidence="10">
    <location>
        <begin position="75"/>
        <end position="85"/>
    </location>
</feature>
<evidence type="ECO:0000256" key="1">
    <source>
        <dbReference type="ARBA" id="ARBA00004514"/>
    </source>
</evidence>
<feature type="compositionally biased region" description="Basic and acidic residues" evidence="10">
    <location>
        <begin position="46"/>
        <end position="60"/>
    </location>
</feature>
<evidence type="ECO:0000256" key="6">
    <source>
        <dbReference type="ARBA" id="ARBA00044147"/>
    </source>
</evidence>
<evidence type="ECO:0000256" key="4">
    <source>
        <dbReference type="ARBA" id="ARBA00022540"/>
    </source>
</evidence>
<comment type="subcellular location">
    <subcellularLocation>
        <location evidence="1">Cytoplasm</location>
        <location evidence="1">Cytosol</location>
    </subcellularLocation>
</comment>
<evidence type="ECO:0000256" key="9">
    <source>
        <dbReference type="RuleBase" id="RU003814"/>
    </source>
</evidence>
<dbReference type="AlphaFoldDB" id="U4L2F8"/>
<dbReference type="PANTHER" id="PTHR10233">
    <property type="entry name" value="TRANSLATION INITIATION FACTOR EIF-2B"/>
    <property type="match status" value="1"/>
</dbReference>
<reference evidence="11 12" key="1">
    <citation type="journal article" date="2013" name="PLoS Genet.">
        <title>The genome and development-dependent transcriptomes of Pyronema confluens: a window into fungal evolution.</title>
        <authorList>
            <person name="Traeger S."/>
            <person name="Altegoer F."/>
            <person name="Freitag M."/>
            <person name="Gabaldon T."/>
            <person name="Kempken F."/>
            <person name="Kumar A."/>
            <person name="Marcet-Houben M."/>
            <person name="Poggeler S."/>
            <person name="Stajich J.E."/>
            <person name="Nowrousian M."/>
        </authorList>
    </citation>
    <scope>NUCLEOTIDE SEQUENCE [LARGE SCALE GENOMIC DNA]</scope>
    <source>
        <strain evidence="12">CBS 100304</strain>
        <tissue evidence="11">Vegetative mycelium</tissue>
    </source>
</reference>
<comment type="similarity">
    <text evidence="2 9">Belongs to the eIF-2B alpha/beta/delta subunits family.</text>
</comment>
<accession>U4L2F8</accession>
<feature type="region of interest" description="Disordered" evidence="10">
    <location>
        <begin position="1"/>
        <end position="101"/>
    </location>
</feature>
<evidence type="ECO:0000256" key="3">
    <source>
        <dbReference type="ARBA" id="ARBA00022490"/>
    </source>
</evidence>
<sequence>MSTPAPSPAPAAATPVEKKPAEKKPAEKKPAEDKTAATGPDGKQLTGKELKELKKAEKAARRQQSKGAEGAAPAKEGKGKPDQKKGQLQHKGGKKQGADGPVITLRLGAEAPTKKGGPAIPQKEVEAIVVKPQLSGLVALLRDIEVEQDEKKKRNSNDFGIEIAHSDVHPAILTLGMQINKRIIVGSSARCMGFLLAIKRVIEDYETPPDSTLNRHLPGQYFSHQINYIIAARPMCTAMGNTVRWLKTEISNLSPDLTDEIAKRDLVDKIEGFIHERLLAANDVIINTVCDRYIQDEDVIVTFSKSQVVEKALLEAKERGKNFRVVVVDSRPLEEGRNLLESLCEAGIECSYSSLYALDDLMADATKVFVGAHAMMANGSLYSRAGSSVVSMAASAAGIPVLVLCETIKFSDKINIDGIVNNELGTTDSLVNSINGVAGSLKSWEGVQNNTLACFMYDVTPSSCIAAVICEHGCVTPEGVSTVLRISGLER</sequence>
<keyword evidence="5" id="KW-0648">Protein biosynthesis</keyword>
<comment type="subunit">
    <text evidence="8">Component of the translation initiation factor 2B (eIF2B) complex which is a heterodecamer of two sets of five different subunits: alpha, beta, gamma, delta and epsilon. Subunits alpha, beta and delta comprise a regulatory subcomplex and subunits epsilon and gamma comprise a catalytic subcomplex. Within the complex, the hexameric regulatory complex resides at the center, with the two heterodimeric catalytic subcomplexes bound on opposite sides.</text>
</comment>
<dbReference type="Pfam" id="PF01008">
    <property type="entry name" value="IF-2B"/>
    <property type="match status" value="1"/>
</dbReference>
<dbReference type="InterPro" id="IPR000649">
    <property type="entry name" value="IF-2B-related"/>
</dbReference>
<dbReference type="EMBL" id="HF935502">
    <property type="protein sequence ID" value="CCX10029.1"/>
    <property type="molecule type" value="Genomic_DNA"/>
</dbReference>
<dbReference type="InterPro" id="IPR042529">
    <property type="entry name" value="IF_2B-like_C"/>
</dbReference>
<dbReference type="GO" id="GO:0003743">
    <property type="term" value="F:translation initiation factor activity"/>
    <property type="evidence" value="ECO:0007669"/>
    <property type="project" value="UniProtKB-KW"/>
</dbReference>
<feature type="compositionally biased region" description="Basic and acidic residues" evidence="10">
    <location>
        <begin position="16"/>
        <end position="35"/>
    </location>
</feature>
<keyword evidence="12" id="KW-1185">Reference proteome</keyword>
<dbReference type="GO" id="GO:0005829">
    <property type="term" value="C:cytosol"/>
    <property type="evidence" value="ECO:0007669"/>
    <property type="project" value="UniProtKB-SubCell"/>
</dbReference>
<dbReference type="Proteomes" id="UP000018144">
    <property type="component" value="Unassembled WGS sequence"/>
</dbReference>
<dbReference type="STRING" id="1076935.U4L2F8"/>
<evidence type="ECO:0000313" key="11">
    <source>
        <dbReference type="EMBL" id="CCX10029.1"/>
    </source>
</evidence>
<evidence type="ECO:0000256" key="5">
    <source>
        <dbReference type="ARBA" id="ARBA00022917"/>
    </source>
</evidence>
<organism evidence="11 12">
    <name type="scientific">Pyronema omphalodes (strain CBS 100304)</name>
    <name type="common">Pyronema confluens</name>
    <dbReference type="NCBI Taxonomy" id="1076935"/>
    <lineage>
        <taxon>Eukaryota</taxon>
        <taxon>Fungi</taxon>
        <taxon>Dikarya</taxon>
        <taxon>Ascomycota</taxon>
        <taxon>Pezizomycotina</taxon>
        <taxon>Pezizomycetes</taxon>
        <taxon>Pezizales</taxon>
        <taxon>Pyronemataceae</taxon>
        <taxon>Pyronema</taxon>
    </lineage>
</organism>
<proteinExistence type="inferred from homology"/>
<gene>
    <name evidence="11" type="ORF">PCON_09622</name>
</gene>
<evidence type="ECO:0000256" key="10">
    <source>
        <dbReference type="SAM" id="MobiDB-lite"/>
    </source>
</evidence>
<evidence type="ECO:0000256" key="7">
    <source>
        <dbReference type="ARBA" id="ARBA00044356"/>
    </source>
</evidence>
<dbReference type="Gene3D" id="3.40.50.10470">
    <property type="entry name" value="Translation initiation factor eif-2b, domain 2"/>
    <property type="match status" value="1"/>
</dbReference>
<keyword evidence="3" id="KW-0963">Cytoplasm</keyword>
<dbReference type="OMA" id="YAEGIIC"/>
<evidence type="ECO:0000256" key="8">
    <source>
        <dbReference type="ARBA" id="ARBA00046432"/>
    </source>
</evidence>
<name>U4L2F8_PYROM</name>
<dbReference type="SUPFAM" id="SSF100950">
    <property type="entry name" value="NagB/RpiA/CoA transferase-like"/>
    <property type="match status" value="1"/>
</dbReference>
<evidence type="ECO:0000256" key="2">
    <source>
        <dbReference type="ARBA" id="ARBA00007251"/>
    </source>
</evidence>
<dbReference type="eggNOG" id="KOG1467">
    <property type="taxonomic scope" value="Eukaryota"/>
</dbReference>
<evidence type="ECO:0000313" key="12">
    <source>
        <dbReference type="Proteomes" id="UP000018144"/>
    </source>
</evidence>
<keyword evidence="4 11" id="KW-0396">Initiation factor</keyword>
<dbReference type="PANTHER" id="PTHR10233:SF14">
    <property type="entry name" value="TRANSLATION INITIATION FACTOR EIF-2B SUBUNIT DELTA"/>
    <property type="match status" value="1"/>
</dbReference>
<protein>
    <recommendedName>
        <fullName evidence="6">Translation initiation factor eIF2B subunit delta</fullName>
    </recommendedName>
    <alternativeName>
        <fullName evidence="7">eIF2B GDP-GTP exchange factor subunit delta</fullName>
    </alternativeName>
</protein>